<dbReference type="SUPFAM" id="SSF50156">
    <property type="entry name" value="PDZ domain-like"/>
    <property type="match status" value="1"/>
</dbReference>
<dbReference type="Pfam" id="PF13650">
    <property type="entry name" value="Asp_protease_2"/>
    <property type="match status" value="1"/>
</dbReference>
<dbReference type="GO" id="GO:0008233">
    <property type="term" value="F:peptidase activity"/>
    <property type="evidence" value="ECO:0007669"/>
    <property type="project" value="UniProtKB-KW"/>
</dbReference>
<keyword evidence="2" id="KW-0645">Protease</keyword>
<dbReference type="Gene3D" id="2.30.42.10">
    <property type="match status" value="1"/>
</dbReference>
<reference evidence="2 3" key="1">
    <citation type="journal article" date="2024" name="Chem. Sci.">
        <title>Discovery of a lagriamide polyketide by integrated genome mining, isotopic labeling, and untargeted metabolomics.</title>
        <authorList>
            <person name="Fergusson C.H."/>
            <person name="Saulog J."/>
            <person name="Paulo B.S."/>
            <person name="Wilson D.M."/>
            <person name="Liu D.Y."/>
            <person name="Morehouse N.J."/>
            <person name="Waterworth S."/>
            <person name="Barkei J."/>
            <person name="Gray C.A."/>
            <person name="Kwan J.C."/>
            <person name="Eustaquio A.S."/>
            <person name="Linington R.G."/>
        </authorList>
    </citation>
    <scope>NUCLEOTIDE SEQUENCE [LARGE SCALE GENOMIC DNA]</scope>
    <source>
        <strain evidence="2 3">RL17-338-BIF-B</strain>
    </source>
</reference>
<evidence type="ECO:0000259" key="1">
    <source>
        <dbReference type="PROSITE" id="PS50106"/>
    </source>
</evidence>
<name>A0ABV1LPL2_9BURK</name>
<dbReference type="InterPro" id="IPR001478">
    <property type="entry name" value="PDZ"/>
</dbReference>
<dbReference type="SMART" id="SM00228">
    <property type="entry name" value="PDZ"/>
    <property type="match status" value="1"/>
</dbReference>
<dbReference type="InterPro" id="IPR021109">
    <property type="entry name" value="Peptidase_aspartic_dom_sf"/>
</dbReference>
<accession>A0ABV1LPL2</accession>
<dbReference type="CDD" id="cd23081">
    <property type="entry name" value="cpPDZ_EcRseP-like"/>
    <property type="match status" value="1"/>
</dbReference>
<dbReference type="GO" id="GO:0006508">
    <property type="term" value="P:proteolysis"/>
    <property type="evidence" value="ECO:0007669"/>
    <property type="project" value="UniProtKB-KW"/>
</dbReference>
<dbReference type="Proteomes" id="UP001469089">
    <property type="component" value="Unassembled WGS sequence"/>
</dbReference>
<protein>
    <submittedName>
        <fullName evidence="2">Aspartyl protease family protein</fullName>
    </submittedName>
</protein>
<organism evidence="2 3">
    <name type="scientific">Paraburkholderia acidicola</name>
    <dbReference type="NCBI Taxonomy" id="1912599"/>
    <lineage>
        <taxon>Bacteria</taxon>
        <taxon>Pseudomonadati</taxon>
        <taxon>Pseudomonadota</taxon>
        <taxon>Betaproteobacteria</taxon>
        <taxon>Burkholderiales</taxon>
        <taxon>Burkholderiaceae</taxon>
        <taxon>Paraburkholderia</taxon>
    </lineage>
</organism>
<keyword evidence="3" id="KW-1185">Reference proteome</keyword>
<gene>
    <name evidence="2" type="ORF">N0A02_14765</name>
</gene>
<feature type="domain" description="PDZ" evidence="1">
    <location>
        <begin position="559"/>
        <end position="613"/>
    </location>
</feature>
<dbReference type="Gene3D" id="2.40.70.10">
    <property type="entry name" value="Acid Proteases"/>
    <property type="match status" value="1"/>
</dbReference>
<dbReference type="RefSeq" id="WP_349542801.1">
    <property type="nucleotide sequence ID" value="NZ_JAOALG010000001.1"/>
</dbReference>
<evidence type="ECO:0000313" key="2">
    <source>
        <dbReference type="EMBL" id="MEQ5840686.1"/>
    </source>
</evidence>
<evidence type="ECO:0000313" key="3">
    <source>
        <dbReference type="Proteomes" id="UP001469089"/>
    </source>
</evidence>
<dbReference type="Pfam" id="PF13180">
    <property type="entry name" value="PDZ_2"/>
    <property type="match status" value="1"/>
</dbReference>
<comment type="caution">
    <text evidence="2">The sequence shown here is derived from an EMBL/GenBank/DDBJ whole genome shotgun (WGS) entry which is preliminary data.</text>
</comment>
<dbReference type="PROSITE" id="PS50106">
    <property type="entry name" value="PDZ"/>
    <property type="match status" value="1"/>
</dbReference>
<sequence>MQQSANLTLSRHFPTPYDLLMPFSKSRRPHSSLTLSRTCRLMALLLSGLVFSTARADFAGSASDAAPDVNSQRSIVLSTEQTDCRPMLIEGTASSKGFVGKFLIASDPQAQVATIQVTDTGPANFAFGVSGSHAWVKGADGVVRDADFDGYRAGIVSDAYWLGGGLLNKCWPAKITFLRTEQIDGTNTDVLEVLPLGGKVTTAWVSHTTHLPLRWSRRDEPDVATTTYADYRHVGNRLVPFRQSVVDRDSNRWDLHDIRIQSGVDPKIVAIKARRPDTVVNDYGIDGGETTTIPMSSREKPQVNVFLNGKGPFSFLFDSGGTLALSRATAEAAGLKLVGEGHETGLTSTPITTRFTRIKDLRLGAAHLRDQYATVRDMDPDGNGGKFAGTIGYEILARFTTTFDFPHRAITLSLTPDRMALDDSHALPLMLDHTVPVVAAEINGVADYLWLDTGFNRALLVNRTFTSAHPAAAPKRLYDTGGLVSGGGGGEAIRLGRIPRLTIGSNTFVDVIGMFPSFDGGLNTDSEFAADMGTALLRSSVLTFDYPSHRLWLAKLDTSVGPEMQAYNRAGFSIEYANNDVATVSDVREGSPAAEAGLQQGDRVIEIDGQPVSAQAVSFVRARFKTFDNTPIKLAVLRDGKVLDFTVQPRDYIQ</sequence>
<keyword evidence="2" id="KW-0378">Hydrolase</keyword>
<dbReference type="InterPro" id="IPR036034">
    <property type="entry name" value="PDZ_sf"/>
</dbReference>
<proteinExistence type="predicted"/>
<dbReference type="EMBL" id="JAOALG010000001">
    <property type="protein sequence ID" value="MEQ5840686.1"/>
    <property type="molecule type" value="Genomic_DNA"/>
</dbReference>